<evidence type="ECO:0000313" key="1">
    <source>
        <dbReference type="EMBL" id="KAJ1900374.1"/>
    </source>
</evidence>
<accession>A0ACC1IT60</accession>
<sequence length="221" mass="25283">MFFGGIRFFKPLRSQSLLQRWKHGSSVQMDIVQKRKALAQFKDKTEVTIFDRQAKRNQYSWGPWVVGGQMLMWLNFADFYWRYSMDKNEETGELALSPKWKRACISAVAIIAGVSIGGGILHYISRSVARMRVVNNGQTVLLDTYRISGRGTRTREYPISAMYSRDTLVTGKGPQGVTRDGSPQYSIYAPGNAYAFIMNRSGNFRSPKTFDILFHRSIVRK</sequence>
<gene>
    <name evidence="1" type="ORF">LPJ66_001513</name>
</gene>
<organism evidence="1 2">
    <name type="scientific">Kickxella alabastrina</name>
    <dbReference type="NCBI Taxonomy" id="61397"/>
    <lineage>
        <taxon>Eukaryota</taxon>
        <taxon>Fungi</taxon>
        <taxon>Fungi incertae sedis</taxon>
        <taxon>Zoopagomycota</taxon>
        <taxon>Kickxellomycotina</taxon>
        <taxon>Kickxellomycetes</taxon>
        <taxon>Kickxellales</taxon>
        <taxon>Kickxellaceae</taxon>
        <taxon>Kickxella</taxon>
    </lineage>
</organism>
<reference evidence="1" key="1">
    <citation type="submission" date="2022-07" db="EMBL/GenBank/DDBJ databases">
        <title>Phylogenomic reconstructions and comparative analyses of Kickxellomycotina fungi.</title>
        <authorList>
            <person name="Reynolds N.K."/>
            <person name="Stajich J.E."/>
            <person name="Barry K."/>
            <person name="Grigoriev I.V."/>
            <person name="Crous P."/>
            <person name="Smith M.E."/>
        </authorList>
    </citation>
    <scope>NUCLEOTIDE SEQUENCE</scope>
    <source>
        <strain evidence="1">Benny 63K</strain>
    </source>
</reference>
<proteinExistence type="predicted"/>
<protein>
    <submittedName>
        <fullName evidence="1">Uncharacterized protein</fullName>
    </submittedName>
</protein>
<comment type="caution">
    <text evidence="1">The sequence shown here is derived from an EMBL/GenBank/DDBJ whole genome shotgun (WGS) entry which is preliminary data.</text>
</comment>
<name>A0ACC1IT60_9FUNG</name>
<keyword evidence="2" id="KW-1185">Reference proteome</keyword>
<evidence type="ECO:0000313" key="2">
    <source>
        <dbReference type="Proteomes" id="UP001150581"/>
    </source>
</evidence>
<dbReference type="Proteomes" id="UP001150581">
    <property type="component" value="Unassembled WGS sequence"/>
</dbReference>
<dbReference type="EMBL" id="JANBPG010000084">
    <property type="protein sequence ID" value="KAJ1900374.1"/>
    <property type="molecule type" value="Genomic_DNA"/>
</dbReference>